<dbReference type="KEGG" id="kfl:Kfla_0969"/>
<evidence type="ECO:0000313" key="5">
    <source>
        <dbReference type="Proteomes" id="UP000007967"/>
    </source>
</evidence>
<dbReference type="HOGENOM" id="CLU_1358935_0_0_11"/>
<gene>
    <name evidence="4" type="ordered locus">Kfla_0969</name>
</gene>
<dbReference type="RefSeq" id="WP_012918630.1">
    <property type="nucleotide sequence ID" value="NC_013729.1"/>
</dbReference>
<sequence>MTKRNRLTAILSAACLLATLTACTEGSPAAGRPDSTADGTNSTPTTIPTPSSPSVPAATTAPERPAAARGLDLASAEAFYRHYVDLMNYAAKTGQTSELLAASDPGCEGCKEYAGYVSKVNEANGGIRGDYTEKVKEVSELVRGESGRVGGSAVVTVGAYTSRTSPSAEPVVSKAKEYTEEIALSPSDGNWVMYEIQLESR</sequence>
<dbReference type="Proteomes" id="UP000007967">
    <property type="component" value="Chromosome"/>
</dbReference>
<organism evidence="4 5">
    <name type="scientific">Kribbella flavida (strain DSM 17836 / JCM 10339 / NBRC 14399)</name>
    <dbReference type="NCBI Taxonomy" id="479435"/>
    <lineage>
        <taxon>Bacteria</taxon>
        <taxon>Bacillati</taxon>
        <taxon>Actinomycetota</taxon>
        <taxon>Actinomycetes</taxon>
        <taxon>Propionibacteriales</taxon>
        <taxon>Kribbellaceae</taxon>
        <taxon>Kribbella</taxon>
    </lineage>
</organism>
<feature type="chain" id="PRO_5038769177" description="DUF6318 domain-containing protein" evidence="2">
    <location>
        <begin position="25"/>
        <end position="201"/>
    </location>
</feature>
<feature type="signal peptide" evidence="2">
    <location>
        <begin position="1"/>
        <end position="24"/>
    </location>
</feature>
<feature type="compositionally biased region" description="Low complexity" evidence="1">
    <location>
        <begin position="42"/>
        <end position="66"/>
    </location>
</feature>
<keyword evidence="2" id="KW-0732">Signal</keyword>
<reference evidence="5" key="1">
    <citation type="submission" date="2009-09" db="EMBL/GenBank/DDBJ databases">
        <title>The complete genome of Kribbella flavida DSM 17836.</title>
        <authorList>
            <consortium name="US DOE Joint Genome Institute (JGI-PGF)"/>
            <person name="Lucas S."/>
            <person name="Copeland A."/>
            <person name="Lapidus A."/>
            <person name="Glavina del Rio T."/>
            <person name="Dalin E."/>
            <person name="Tice H."/>
            <person name="Bruce D."/>
            <person name="Goodwin L."/>
            <person name="Pitluck S."/>
            <person name="Kyrpides N."/>
            <person name="Mavromatis K."/>
            <person name="Ivanova N."/>
            <person name="Saunders E."/>
            <person name="Brettin T."/>
            <person name="Detter J.C."/>
            <person name="Han C."/>
            <person name="Larimer F."/>
            <person name="Land M."/>
            <person name="Hauser L."/>
            <person name="Markowitz V."/>
            <person name="Cheng J.-F."/>
            <person name="Hugenholtz P."/>
            <person name="Woyke T."/>
            <person name="Wu D."/>
            <person name="Pukall R."/>
            <person name="Klenk H.-P."/>
            <person name="Eisen J.A."/>
        </authorList>
    </citation>
    <scope>NUCLEOTIDE SEQUENCE [LARGE SCALE GENOMIC DNA]</scope>
    <source>
        <strain evidence="5">DSM 17836 / JCM 10339 / NBRC 14399</strain>
    </source>
</reference>
<feature type="region of interest" description="Disordered" evidence="1">
    <location>
        <begin position="26"/>
        <end position="66"/>
    </location>
</feature>
<reference evidence="4 5" key="2">
    <citation type="journal article" date="2010" name="Stand. Genomic Sci.">
        <title>Complete genome sequence of Kribbella flavida type strain (IFO 14399).</title>
        <authorList>
            <person name="Pukall R."/>
            <person name="Lapidus A."/>
            <person name="Glavina Del Rio T."/>
            <person name="Copeland A."/>
            <person name="Tice H."/>
            <person name="Cheng J.-F."/>
            <person name="Lucas S."/>
            <person name="Chen F."/>
            <person name="Nolan M."/>
            <person name="LaButti K."/>
            <person name="Pati A."/>
            <person name="Ivanova N."/>
            <person name="Mavrommatis K."/>
            <person name="Mikhailova N."/>
            <person name="Pitluck S."/>
            <person name="Bruce D."/>
            <person name="Goodwin L."/>
            <person name="Land M."/>
            <person name="Hauser L."/>
            <person name="Chang Y.-J."/>
            <person name="Jeffries C.D."/>
            <person name="Chen A."/>
            <person name="Palaniappan K."/>
            <person name="Chain P."/>
            <person name="Rohde M."/>
            <person name="Goeker M."/>
            <person name="Bristow J."/>
            <person name="Eisen J.A."/>
            <person name="Markowitz V."/>
            <person name="Hugenholtz P."/>
            <person name="Kyrpides N.C."/>
            <person name="Klenk H.-P."/>
            <person name="Brettin T."/>
        </authorList>
    </citation>
    <scope>NUCLEOTIDE SEQUENCE [LARGE SCALE GENOMIC DNA]</scope>
    <source>
        <strain evidence="5">DSM 17836 / JCM 10339 / NBRC 14399</strain>
    </source>
</reference>
<dbReference type="eggNOG" id="ENOG5033M65">
    <property type="taxonomic scope" value="Bacteria"/>
</dbReference>
<proteinExistence type="predicted"/>
<dbReference type="Pfam" id="PF19843">
    <property type="entry name" value="DUF6318"/>
    <property type="match status" value="1"/>
</dbReference>
<evidence type="ECO:0000313" key="4">
    <source>
        <dbReference type="EMBL" id="ADB30074.1"/>
    </source>
</evidence>
<name>D2Q186_KRIFD</name>
<dbReference type="OrthoDB" id="3830219at2"/>
<protein>
    <recommendedName>
        <fullName evidence="3">DUF6318 domain-containing protein</fullName>
    </recommendedName>
</protein>
<dbReference type="InterPro" id="IPR046281">
    <property type="entry name" value="DUF6318"/>
</dbReference>
<evidence type="ECO:0000259" key="3">
    <source>
        <dbReference type="Pfam" id="PF19843"/>
    </source>
</evidence>
<accession>D2Q186</accession>
<feature type="domain" description="DUF6318" evidence="3">
    <location>
        <begin position="61"/>
        <end position="194"/>
    </location>
</feature>
<keyword evidence="5" id="KW-1185">Reference proteome</keyword>
<dbReference type="AlphaFoldDB" id="D2Q186"/>
<dbReference type="STRING" id="479435.Kfla_0969"/>
<evidence type="ECO:0000256" key="2">
    <source>
        <dbReference type="SAM" id="SignalP"/>
    </source>
</evidence>
<evidence type="ECO:0000256" key="1">
    <source>
        <dbReference type="SAM" id="MobiDB-lite"/>
    </source>
</evidence>
<dbReference type="EMBL" id="CP001736">
    <property type="protein sequence ID" value="ADB30074.1"/>
    <property type="molecule type" value="Genomic_DNA"/>
</dbReference>
<dbReference type="PROSITE" id="PS51257">
    <property type="entry name" value="PROKAR_LIPOPROTEIN"/>
    <property type="match status" value="1"/>
</dbReference>